<dbReference type="EMBL" id="LGTL01000001">
    <property type="protein sequence ID" value="KPA86489.1"/>
    <property type="molecule type" value="Genomic_DNA"/>
</dbReference>
<dbReference type="PROSITE" id="PS00636">
    <property type="entry name" value="DNAJ_1"/>
    <property type="match status" value="1"/>
</dbReference>
<comment type="caution">
    <text evidence="3">The sequence shown here is derived from an EMBL/GenBank/DDBJ whole genome shotgun (WGS) entry which is preliminary data.</text>
</comment>
<accession>A0A0M9GAS6</accession>
<dbReference type="OrthoDB" id="442087at2759"/>
<dbReference type="InterPro" id="IPR050817">
    <property type="entry name" value="DjlA_DnaK_co-chaperone"/>
</dbReference>
<protein>
    <submittedName>
        <fullName evidence="3">Chaperone protein DNAJ putatative</fullName>
    </submittedName>
</protein>
<dbReference type="SMART" id="SM00271">
    <property type="entry name" value="DnaJ"/>
    <property type="match status" value="1"/>
</dbReference>
<dbReference type="Pfam" id="PF00226">
    <property type="entry name" value="DnaJ"/>
    <property type="match status" value="1"/>
</dbReference>
<dbReference type="PROSITE" id="PS50076">
    <property type="entry name" value="DNAJ_2"/>
    <property type="match status" value="1"/>
</dbReference>
<feature type="compositionally biased region" description="Low complexity" evidence="1">
    <location>
        <begin position="281"/>
        <end position="291"/>
    </location>
</feature>
<evidence type="ECO:0000259" key="2">
    <source>
        <dbReference type="PROSITE" id="PS50076"/>
    </source>
</evidence>
<dbReference type="InterPro" id="IPR036869">
    <property type="entry name" value="J_dom_sf"/>
</dbReference>
<feature type="domain" description="J" evidence="2">
    <location>
        <begin position="4"/>
        <end position="116"/>
    </location>
</feature>
<dbReference type="SUPFAM" id="SSF46565">
    <property type="entry name" value="Chaperone J-domain"/>
    <property type="match status" value="1"/>
</dbReference>
<dbReference type="AlphaFoldDB" id="A0A0M9GAS6"/>
<name>A0A0M9GAS6_LEPPY</name>
<dbReference type="RefSeq" id="XP_015664928.1">
    <property type="nucleotide sequence ID" value="XM_015796920.1"/>
</dbReference>
<dbReference type="GeneID" id="26900936"/>
<sequence>MFKDYYAVLDVSPRASGDDIRTAFRRLALLYHPDRAPAGGVEAVHGAQPKDGSLPLHDSPLFDNNSYTNAAISSPLPPQTEVPLLCISNLRAFTDIQEAYEVLGDVARRYLYDLNYQEALLEQERQRQEEVARREAHVRAVEEATRHARERERRRQLHTQALSQTRLSASPLLCPANHVGPSPPTNPDAPSPAAVAVCLSSELPPNTRVQHVLDSSEKQTCAGTVDEHTLEDVEVAGLDNGGDGIGSRDTVYSSTAPLLSSMRHRQRGSGDGWDRGGFSKTASNATTTARSRLPPKRLVLPSQITLSASSTFLIANPISSAAEPHRASTSTLSTRAAGGRYGGMRDTSAELPMEYYLQRSIERTFRVFFGVSKAT</sequence>
<organism evidence="3 4">
    <name type="scientific">Leptomonas pyrrhocoris</name>
    <name type="common">Firebug parasite</name>
    <dbReference type="NCBI Taxonomy" id="157538"/>
    <lineage>
        <taxon>Eukaryota</taxon>
        <taxon>Discoba</taxon>
        <taxon>Euglenozoa</taxon>
        <taxon>Kinetoplastea</taxon>
        <taxon>Metakinetoplastina</taxon>
        <taxon>Trypanosomatida</taxon>
        <taxon>Trypanosomatidae</taxon>
        <taxon>Leishmaniinae</taxon>
        <taxon>Leptomonas</taxon>
    </lineage>
</organism>
<evidence type="ECO:0000256" key="1">
    <source>
        <dbReference type="SAM" id="MobiDB-lite"/>
    </source>
</evidence>
<feature type="region of interest" description="Disordered" evidence="1">
    <location>
        <begin position="323"/>
        <end position="343"/>
    </location>
</feature>
<proteinExistence type="predicted"/>
<dbReference type="Gene3D" id="1.10.287.110">
    <property type="entry name" value="DnaJ domain"/>
    <property type="match status" value="1"/>
</dbReference>
<evidence type="ECO:0000313" key="4">
    <source>
        <dbReference type="Proteomes" id="UP000037923"/>
    </source>
</evidence>
<dbReference type="InterPro" id="IPR001623">
    <property type="entry name" value="DnaJ_domain"/>
</dbReference>
<dbReference type="InterPro" id="IPR018253">
    <property type="entry name" value="DnaJ_domain_CS"/>
</dbReference>
<dbReference type="CDD" id="cd06257">
    <property type="entry name" value="DnaJ"/>
    <property type="match status" value="1"/>
</dbReference>
<dbReference type="RefSeq" id="XP_015664929.1">
    <property type="nucleotide sequence ID" value="XM_015796921.1"/>
</dbReference>
<feature type="region of interest" description="Disordered" evidence="1">
    <location>
        <begin position="263"/>
        <end position="291"/>
    </location>
</feature>
<dbReference type="EMBL" id="LGTL01000001">
    <property type="protein sequence ID" value="KPA86490.1"/>
    <property type="molecule type" value="Genomic_DNA"/>
</dbReference>
<dbReference type="OMA" id="RDFTDIQ"/>
<evidence type="ECO:0000313" key="3">
    <source>
        <dbReference type="EMBL" id="KPA86490.1"/>
    </source>
</evidence>
<keyword evidence="4" id="KW-1185">Reference proteome</keyword>
<reference evidence="3 4" key="1">
    <citation type="submission" date="2015-07" db="EMBL/GenBank/DDBJ databases">
        <title>High-quality genome of monoxenous trypanosomatid Leptomonas pyrrhocoris.</title>
        <authorList>
            <person name="Flegontov P."/>
            <person name="Butenko A."/>
            <person name="Firsov S."/>
            <person name="Vlcek C."/>
            <person name="Logacheva M.D."/>
            <person name="Field M."/>
            <person name="Filatov D."/>
            <person name="Flegontova O."/>
            <person name="Gerasimov E."/>
            <person name="Jackson A.P."/>
            <person name="Kelly S."/>
            <person name="Opperdoes F."/>
            <person name="O'Reilly A."/>
            <person name="Votypka J."/>
            <person name="Yurchenko V."/>
            <person name="Lukes J."/>
        </authorList>
    </citation>
    <scope>NUCLEOTIDE SEQUENCE [LARGE SCALE GENOMIC DNA]</scope>
    <source>
        <strain evidence="3">H10</strain>
    </source>
</reference>
<dbReference type="VEuPathDB" id="TriTrypDB:LpyrH10_01_6390"/>
<dbReference type="Proteomes" id="UP000037923">
    <property type="component" value="Unassembled WGS sequence"/>
</dbReference>
<dbReference type="PRINTS" id="PR00625">
    <property type="entry name" value="JDOMAIN"/>
</dbReference>
<gene>
    <name evidence="3" type="ORF">ABB37_00639</name>
</gene>
<dbReference type="PANTHER" id="PTHR24074">
    <property type="entry name" value="CO-CHAPERONE PROTEIN DJLA"/>
    <property type="match status" value="1"/>
</dbReference>